<dbReference type="AlphaFoldDB" id="A0A3N4IWP7"/>
<dbReference type="EMBL" id="ML120526">
    <property type="protein sequence ID" value="RPA90409.1"/>
    <property type="molecule type" value="Genomic_DNA"/>
</dbReference>
<reference evidence="1 2" key="1">
    <citation type="journal article" date="2018" name="Nat. Ecol. Evol.">
        <title>Pezizomycetes genomes reveal the molecular basis of ectomycorrhizal truffle lifestyle.</title>
        <authorList>
            <person name="Murat C."/>
            <person name="Payen T."/>
            <person name="Noel B."/>
            <person name="Kuo A."/>
            <person name="Morin E."/>
            <person name="Chen J."/>
            <person name="Kohler A."/>
            <person name="Krizsan K."/>
            <person name="Balestrini R."/>
            <person name="Da Silva C."/>
            <person name="Montanini B."/>
            <person name="Hainaut M."/>
            <person name="Levati E."/>
            <person name="Barry K.W."/>
            <person name="Belfiori B."/>
            <person name="Cichocki N."/>
            <person name="Clum A."/>
            <person name="Dockter R.B."/>
            <person name="Fauchery L."/>
            <person name="Guy J."/>
            <person name="Iotti M."/>
            <person name="Le Tacon F."/>
            <person name="Lindquist E.A."/>
            <person name="Lipzen A."/>
            <person name="Malagnac F."/>
            <person name="Mello A."/>
            <person name="Molinier V."/>
            <person name="Miyauchi S."/>
            <person name="Poulain J."/>
            <person name="Riccioni C."/>
            <person name="Rubini A."/>
            <person name="Sitrit Y."/>
            <person name="Splivallo R."/>
            <person name="Traeger S."/>
            <person name="Wang M."/>
            <person name="Zifcakova L."/>
            <person name="Wipf D."/>
            <person name="Zambonelli A."/>
            <person name="Paolocci F."/>
            <person name="Nowrousian M."/>
            <person name="Ottonello S."/>
            <person name="Baldrian P."/>
            <person name="Spatafora J.W."/>
            <person name="Henrissat B."/>
            <person name="Nagy L.G."/>
            <person name="Aury J.M."/>
            <person name="Wincker P."/>
            <person name="Grigoriev I.V."/>
            <person name="Bonfante P."/>
            <person name="Martin F.M."/>
        </authorList>
    </citation>
    <scope>NUCLEOTIDE SEQUENCE [LARGE SCALE GENOMIC DNA]</scope>
    <source>
        <strain evidence="1 2">120613-1</strain>
    </source>
</reference>
<protein>
    <submittedName>
        <fullName evidence="1">Uncharacterized protein</fullName>
    </submittedName>
</protein>
<sequence>SATSRVNASTAFSKAQCNGVIHAEFLVHAPAPFASRRAVIPYEPQRADQCSGVLPALFFTFGSAPAVSRISTISSLFAATAKCNGVRP</sequence>
<gene>
    <name evidence="1" type="ORF">L873DRAFT_1638449</name>
</gene>
<organism evidence="1 2">
    <name type="scientific">Choiromyces venosus 120613-1</name>
    <dbReference type="NCBI Taxonomy" id="1336337"/>
    <lineage>
        <taxon>Eukaryota</taxon>
        <taxon>Fungi</taxon>
        <taxon>Dikarya</taxon>
        <taxon>Ascomycota</taxon>
        <taxon>Pezizomycotina</taxon>
        <taxon>Pezizomycetes</taxon>
        <taxon>Pezizales</taxon>
        <taxon>Tuberaceae</taxon>
        <taxon>Choiromyces</taxon>
    </lineage>
</organism>
<proteinExistence type="predicted"/>
<keyword evidence="2" id="KW-1185">Reference proteome</keyword>
<feature type="non-terminal residue" evidence="1">
    <location>
        <position position="88"/>
    </location>
</feature>
<feature type="non-terminal residue" evidence="1">
    <location>
        <position position="1"/>
    </location>
</feature>
<dbReference type="Proteomes" id="UP000276215">
    <property type="component" value="Unassembled WGS sequence"/>
</dbReference>
<name>A0A3N4IWP7_9PEZI</name>
<accession>A0A3N4IWP7</accession>
<evidence type="ECO:0000313" key="2">
    <source>
        <dbReference type="Proteomes" id="UP000276215"/>
    </source>
</evidence>
<evidence type="ECO:0000313" key="1">
    <source>
        <dbReference type="EMBL" id="RPA90409.1"/>
    </source>
</evidence>